<dbReference type="InterPro" id="IPR039650">
    <property type="entry name" value="HdrA-like"/>
</dbReference>
<accession>S9RNL4</accession>
<dbReference type="Pfam" id="PF12831">
    <property type="entry name" value="FAD_oxidored"/>
    <property type="match status" value="1"/>
</dbReference>
<dbReference type="GO" id="GO:0046872">
    <property type="term" value="F:metal ion binding"/>
    <property type="evidence" value="ECO:0007669"/>
    <property type="project" value="UniProtKB-KW"/>
</dbReference>
<dbReference type="PANTHER" id="PTHR43498:SF1">
    <property type="entry name" value="COB--COM HETERODISULFIDE REDUCTASE IRON-SULFUR SUBUNIT A"/>
    <property type="match status" value="1"/>
</dbReference>
<protein>
    <submittedName>
        <fullName evidence="7">Putative xanthan lyase</fullName>
    </submittedName>
</protein>
<name>S9RNL4_9RHOB</name>
<gene>
    <name evidence="7" type="ORF">Salmuc_04007</name>
</gene>
<dbReference type="GO" id="GO:0016491">
    <property type="term" value="F:oxidoreductase activity"/>
    <property type="evidence" value="ECO:0007669"/>
    <property type="project" value="UniProtKB-KW"/>
</dbReference>
<dbReference type="Proteomes" id="UP000015347">
    <property type="component" value="Unassembled WGS sequence"/>
</dbReference>
<keyword evidence="3" id="KW-0560">Oxidoreductase</keyword>
<dbReference type="RefSeq" id="WP_020041589.1">
    <property type="nucleotide sequence ID" value="NZ_KE557294.1"/>
</dbReference>
<proteinExistence type="predicted"/>
<keyword evidence="7" id="KW-0456">Lyase</keyword>
<evidence type="ECO:0000313" key="8">
    <source>
        <dbReference type="Proteomes" id="UP000015347"/>
    </source>
</evidence>
<feature type="region of interest" description="Disordered" evidence="6">
    <location>
        <begin position="519"/>
        <end position="538"/>
    </location>
</feature>
<keyword evidence="4" id="KW-0408">Iron</keyword>
<reference evidence="8" key="1">
    <citation type="journal article" date="2014" name="Stand. Genomic Sci.">
        <title>Genome sequence of the exopolysaccharide-producing Salipiger mucosus type strain (DSM 16094(T)), a moderately halophilic member of the Roseobacter clade.</title>
        <authorList>
            <person name="Riedel T."/>
            <person name="Spring S."/>
            <person name="Fiebig A."/>
            <person name="Petersen J."/>
            <person name="Kyrpides N.C."/>
            <person name="Goker M."/>
            <person name="Klenk H.P."/>
        </authorList>
    </citation>
    <scope>NUCLEOTIDE SEQUENCE [LARGE SCALE GENOMIC DNA]</scope>
    <source>
        <strain evidence="8">DSM 16094</strain>
    </source>
</reference>
<keyword evidence="2" id="KW-0479">Metal-binding</keyword>
<organism evidence="7 8">
    <name type="scientific">Salipiger mucosus DSM 16094</name>
    <dbReference type="NCBI Taxonomy" id="1123237"/>
    <lineage>
        <taxon>Bacteria</taxon>
        <taxon>Pseudomonadati</taxon>
        <taxon>Pseudomonadota</taxon>
        <taxon>Alphaproteobacteria</taxon>
        <taxon>Rhodobacterales</taxon>
        <taxon>Roseobacteraceae</taxon>
        <taxon>Salipiger</taxon>
    </lineage>
</organism>
<dbReference type="HOGENOM" id="CLU_025277_0_0_5"/>
<keyword evidence="1" id="KW-0004">4Fe-4S</keyword>
<dbReference type="InterPro" id="IPR036188">
    <property type="entry name" value="FAD/NAD-bd_sf"/>
</dbReference>
<dbReference type="AlphaFoldDB" id="S9RNL4"/>
<dbReference type="GO" id="GO:0016829">
    <property type="term" value="F:lyase activity"/>
    <property type="evidence" value="ECO:0007669"/>
    <property type="project" value="UniProtKB-KW"/>
</dbReference>
<keyword evidence="5" id="KW-0411">Iron-sulfur</keyword>
<dbReference type="GO" id="GO:0051539">
    <property type="term" value="F:4 iron, 4 sulfur cluster binding"/>
    <property type="evidence" value="ECO:0007669"/>
    <property type="project" value="UniProtKB-KW"/>
</dbReference>
<dbReference type="STRING" id="1123237.Salmuc_04007"/>
<evidence type="ECO:0000256" key="6">
    <source>
        <dbReference type="SAM" id="MobiDB-lite"/>
    </source>
</evidence>
<evidence type="ECO:0000313" key="7">
    <source>
        <dbReference type="EMBL" id="EPX75559.1"/>
    </source>
</evidence>
<evidence type="ECO:0000256" key="3">
    <source>
        <dbReference type="ARBA" id="ARBA00023002"/>
    </source>
</evidence>
<evidence type="ECO:0000256" key="4">
    <source>
        <dbReference type="ARBA" id="ARBA00023004"/>
    </source>
</evidence>
<evidence type="ECO:0000256" key="2">
    <source>
        <dbReference type="ARBA" id="ARBA00022723"/>
    </source>
</evidence>
<evidence type="ECO:0000256" key="5">
    <source>
        <dbReference type="ARBA" id="ARBA00023014"/>
    </source>
</evidence>
<comment type="caution">
    <text evidence="7">The sequence shown here is derived from an EMBL/GenBank/DDBJ whole genome shotgun (WGS) entry which is preliminary data.</text>
</comment>
<dbReference type="Gene3D" id="3.50.50.60">
    <property type="entry name" value="FAD/NAD(P)-binding domain"/>
    <property type="match status" value="1"/>
</dbReference>
<keyword evidence="8" id="KW-1185">Reference proteome</keyword>
<dbReference type="EMBL" id="APVH01000074">
    <property type="protein sequence ID" value="EPX75559.1"/>
    <property type="molecule type" value="Genomic_DNA"/>
</dbReference>
<dbReference type="eggNOG" id="COG2081">
    <property type="taxonomic scope" value="Bacteria"/>
</dbReference>
<dbReference type="OrthoDB" id="9777740at2"/>
<sequence>MTLKNVDIAIFRATPAGIIAAVAAARLGFSVTIVESGPQVGGMMTSGLNATDAVGKSWITGVSREFFIRARMHYGTHFLPSRIESKVAGAIFRTMLDEAGVEVLRDTRIEEVRRSGRTISQARLSDGTVLAADWWMDASYEGDLMAMAFVSYRLGRESRDEFDEPWAGRQRSRSLLPWGGGRRISPKVGDSFRPWVDPPSNLPLGSADRRVQSYCIRPTLTNINVPHLRVPIERPEDFDFSAFDIFRELARDLGSAAVRSTWHRNMGTTFKSAYFNLAELPNGKWDMNSGPLAPINNPALTDGWAEASHETRAGMTEAFRRYTQAILWFIQNDPAVPVAVRAFFSDFGLPGDEYTDSGHLPPEVYVREGRRLMGENTFTQHHVEGGGVGKDEEVCEGRYFLDCKPVSWMANREMTNVVREGMFMSGGEPLRYSIPAWVMLPRRGDTTNFFALCGVSASHVAFGSFRMEPIWMELGNVAPIIAWIAGQRGCLPHEVDPAAVRRVREQRFTHLFENDLTPSDFVSQGQGGTHGSKASTPA</sequence>
<evidence type="ECO:0000256" key="1">
    <source>
        <dbReference type="ARBA" id="ARBA00022485"/>
    </source>
</evidence>
<dbReference type="PANTHER" id="PTHR43498">
    <property type="entry name" value="FERREDOXIN:COB-COM HETERODISULFIDE REDUCTASE SUBUNIT A"/>
    <property type="match status" value="1"/>
</dbReference>
<dbReference type="SUPFAM" id="SSF51905">
    <property type="entry name" value="FAD/NAD(P)-binding domain"/>
    <property type="match status" value="1"/>
</dbReference>